<dbReference type="SUPFAM" id="SSF56112">
    <property type="entry name" value="Protein kinase-like (PK-like)"/>
    <property type="match status" value="1"/>
</dbReference>
<comment type="subcellular location">
    <subcellularLocation>
        <location evidence="1">Nucleus</location>
    </subcellularLocation>
</comment>
<evidence type="ECO:0000256" key="6">
    <source>
        <dbReference type="ARBA" id="ARBA00023163"/>
    </source>
</evidence>
<feature type="domain" description="Protein kinase" evidence="13">
    <location>
        <begin position="371"/>
        <end position="689"/>
    </location>
</feature>
<keyword evidence="6" id="KW-0804">Transcription</keyword>
<evidence type="ECO:0000256" key="11">
    <source>
        <dbReference type="ARBA" id="ARBA00042858"/>
    </source>
</evidence>
<feature type="region of interest" description="Disordered" evidence="12">
    <location>
        <begin position="692"/>
        <end position="724"/>
    </location>
</feature>
<comment type="subunit">
    <text evidence="8">May form a complex composed of at least the catalytic subunit CRK2 and a cyclin.</text>
</comment>
<evidence type="ECO:0000256" key="5">
    <source>
        <dbReference type="ARBA" id="ARBA00023125"/>
    </source>
</evidence>
<comment type="similarity">
    <text evidence="2">Belongs to the TBP family.</text>
</comment>
<dbReference type="InterPro" id="IPR033710">
    <property type="entry name" value="TBP_eukaryotic"/>
</dbReference>
<feature type="region of interest" description="Disordered" evidence="12">
    <location>
        <begin position="302"/>
        <end position="342"/>
    </location>
</feature>
<proteinExistence type="inferred from homology"/>
<dbReference type="AlphaFoldDB" id="A0A5A8CTS2"/>
<dbReference type="EMBL" id="VLTM01000082">
    <property type="protein sequence ID" value="KAA0156475.1"/>
    <property type="molecule type" value="Genomic_DNA"/>
</dbReference>
<gene>
    <name evidence="14" type="ORF">FNF31_05906</name>
</gene>
<evidence type="ECO:0000256" key="9">
    <source>
        <dbReference type="ARBA" id="ARBA00039612"/>
    </source>
</evidence>
<organism evidence="14 15">
    <name type="scientific">Cafeteria roenbergensis</name>
    <name type="common">Marine flagellate</name>
    <dbReference type="NCBI Taxonomy" id="33653"/>
    <lineage>
        <taxon>Eukaryota</taxon>
        <taxon>Sar</taxon>
        <taxon>Stramenopiles</taxon>
        <taxon>Bigyra</taxon>
        <taxon>Opalozoa</taxon>
        <taxon>Bicosoecida</taxon>
        <taxon>Cafeteriaceae</taxon>
        <taxon>Cafeteria</taxon>
    </lineage>
</organism>
<comment type="caution">
    <text evidence="14">The sequence shown here is derived from an EMBL/GenBank/DDBJ whole genome shotgun (WGS) entry which is preliminary data.</text>
</comment>
<dbReference type="GO" id="GO:0005634">
    <property type="term" value="C:nucleus"/>
    <property type="evidence" value="ECO:0007669"/>
    <property type="project" value="UniProtKB-SubCell"/>
</dbReference>
<evidence type="ECO:0000313" key="15">
    <source>
        <dbReference type="Proteomes" id="UP000325113"/>
    </source>
</evidence>
<dbReference type="Pfam" id="PF00069">
    <property type="entry name" value="Pkinase"/>
    <property type="match status" value="1"/>
</dbReference>
<dbReference type="GO" id="GO:0005524">
    <property type="term" value="F:ATP binding"/>
    <property type="evidence" value="ECO:0007669"/>
    <property type="project" value="UniProtKB-KW"/>
</dbReference>
<evidence type="ECO:0000256" key="8">
    <source>
        <dbReference type="ARBA" id="ARBA00038543"/>
    </source>
</evidence>
<dbReference type="PROSITE" id="PS00351">
    <property type="entry name" value="TFIID"/>
    <property type="match status" value="1"/>
</dbReference>
<keyword evidence="7" id="KW-0539">Nucleus</keyword>
<dbReference type="PANTHER" id="PTHR24056">
    <property type="entry name" value="CELL DIVISION PROTEIN KINASE"/>
    <property type="match status" value="1"/>
</dbReference>
<dbReference type="InterPro" id="IPR000814">
    <property type="entry name" value="TBP"/>
</dbReference>
<dbReference type="Gene3D" id="1.10.510.10">
    <property type="entry name" value="Transferase(Phosphotransferase) domain 1"/>
    <property type="match status" value="1"/>
</dbReference>
<accession>A0A5A8CTS2</accession>
<dbReference type="Proteomes" id="UP000325113">
    <property type="component" value="Unassembled WGS sequence"/>
</dbReference>
<dbReference type="GO" id="GO:0004674">
    <property type="term" value="F:protein serine/threonine kinase activity"/>
    <property type="evidence" value="ECO:0007669"/>
    <property type="project" value="TreeGrafter"/>
</dbReference>
<keyword evidence="3" id="KW-0547">Nucleotide-binding</keyword>
<dbReference type="PRINTS" id="PR00686">
    <property type="entry name" value="TIFACTORIID"/>
</dbReference>
<feature type="region of interest" description="Disordered" evidence="12">
    <location>
        <begin position="1"/>
        <end position="28"/>
    </location>
</feature>
<reference evidence="14 15" key="1">
    <citation type="submission" date="2019-07" db="EMBL/GenBank/DDBJ databases">
        <title>Genomes of Cafeteria roenbergensis.</title>
        <authorList>
            <person name="Fischer M.G."/>
            <person name="Hackl T."/>
            <person name="Roman M."/>
        </authorList>
    </citation>
    <scope>NUCLEOTIDE SEQUENCE [LARGE SCALE GENOMIC DNA]</scope>
    <source>
        <strain evidence="14 15">Cflag</strain>
    </source>
</reference>
<evidence type="ECO:0000256" key="7">
    <source>
        <dbReference type="ARBA" id="ARBA00023242"/>
    </source>
</evidence>
<evidence type="ECO:0000256" key="4">
    <source>
        <dbReference type="ARBA" id="ARBA00022840"/>
    </source>
</evidence>
<evidence type="ECO:0000256" key="2">
    <source>
        <dbReference type="ARBA" id="ARBA00005560"/>
    </source>
</evidence>
<evidence type="ECO:0000256" key="3">
    <source>
        <dbReference type="ARBA" id="ARBA00022741"/>
    </source>
</evidence>
<dbReference type="Gene3D" id="3.30.310.10">
    <property type="entry name" value="TATA-Binding Protein"/>
    <property type="match status" value="2"/>
</dbReference>
<name>A0A5A8CTS2_CAFRO</name>
<keyword evidence="4" id="KW-0067">ATP-binding</keyword>
<dbReference type="InterPro" id="IPR011009">
    <property type="entry name" value="Kinase-like_dom_sf"/>
</dbReference>
<evidence type="ECO:0000256" key="12">
    <source>
        <dbReference type="SAM" id="MobiDB-lite"/>
    </source>
</evidence>
<dbReference type="SMART" id="SM00220">
    <property type="entry name" value="S_TKc"/>
    <property type="match status" value="1"/>
</dbReference>
<evidence type="ECO:0000256" key="10">
    <source>
        <dbReference type="ARBA" id="ARBA00041902"/>
    </source>
</evidence>
<keyword evidence="5" id="KW-0238">DNA-binding</keyword>
<protein>
    <recommendedName>
        <fullName evidence="9">Cyclin-dependent kinase 2 homolog</fullName>
    </recommendedName>
    <alternativeName>
        <fullName evidence="10">Cell division control protein 2 homolog</fullName>
    </alternativeName>
    <alternativeName>
        <fullName evidence="11">cdc2-related kinase 2</fullName>
    </alternativeName>
</protein>
<dbReference type="HAMAP" id="MF_00408">
    <property type="entry name" value="TATA_bind_prot_arch"/>
    <property type="match status" value="1"/>
</dbReference>
<dbReference type="SUPFAM" id="SSF55945">
    <property type="entry name" value="TATA-box binding protein-like"/>
    <property type="match status" value="2"/>
</dbReference>
<dbReference type="Pfam" id="PF00352">
    <property type="entry name" value="TBP"/>
    <property type="match status" value="2"/>
</dbReference>
<dbReference type="InterPro" id="IPR012295">
    <property type="entry name" value="TBP_dom_sf"/>
</dbReference>
<evidence type="ECO:0000256" key="1">
    <source>
        <dbReference type="ARBA" id="ARBA00004123"/>
    </source>
</evidence>
<dbReference type="CDD" id="cd04516">
    <property type="entry name" value="TBP_eukaryotes"/>
    <property type="match status" value="1"/>
</dbReference>
<dbReference type="InterPro" id="IPR050108">
    <property type="entry name" value="CDK"/>
</dbReference>
<dbReference type="GO" id="GO:0006352">
    <property type="term" value="P:DNA-templated transcription initiation"/>
    <property type="evidence" value="ECO:0007669"/>
    <property type="project" value="InterPro"/>
</dbReference>
<dbReference type="InterPro" id="IPR000719">
    <property type="entry name" value="Prot_kinase_dom"/>
</dbReference>
<evidence type="ECO:0000259" key="13">
    <source>
        <dbReference type="PROSITE" id="PS50011"/>
    </source>
</evidence>
<dbReference type="PROSITE" id="PS50011">
    <property type="entry name" value="PROTEIN_KINASE_DOM"/>
    <property type="match status" value="1"/>
</dbReference>
<dbReference type="GO" id="GO:0003677">
    <property type="term" value="F:DNA binding"/>
    <property type="evidence" value="ECO:0007669"/>
    <property type="project" value="UniProtKB-KW"/>
</dbReference>
<sequence>MSAQSSRPVPSSGALVEAPGDLARPGVRRGQSAIVRPTAITKHGIRQFVETKDAVRLFLQNCVGTVDLDCAPDLARIATKARNAEYNPKRFSAAIVRLREPKCASLIFASGKMVVTGAKNEDDTRLAARRVAKMVKLLGHEASFKDFKIQNLVGTGDVGFPIRLEGIALSHSSRSSYEPELFPGLIYRMQVPRVVLLIFVSGKVVITGAKTRSALVQAAEAIMPALLEHRKDSAQAAAAAAAAAASAAAGGGVAPAGAASSSASSAASLGAAAAAGARARRVVRVTAASDVDPEAARLRHRLNAESGAVGGGDVGAPVAPEREAKPGRPVPPATEEEPAAEQARQVPLGLPFPSACAAWSPPGEGLPIRRFEVINRIADGAYGTVFRARDRESGRIVALKQMRISALQQQGEGFPVSVLRELAAMRAVNHPSLLTMLGVCVVQGKGRAAGDAAVEAWTVYLVLEYCEHDVRSFQAALGRHFSEAEVKCLAVQLLEGLAAMHRRWRFHRDLKPANLLCSNDGELRLADFGLARQFEAPPRRGTTPRLVVTPTYRSIELLLGDHAYGPALDVWSAGCIIAELLTGKRLFKASSEAELALAILRVIGSPTEAEWPGWRELPYVAALRGLRGIASIPAESRPARLREHLGLPATSVSGRGCLSDEGLDLLVAMLAPNPTARISADAALSHPWLTTAAPRPQRRELMPHIPSTNERASREAQDDDDAAWSTRAAAVRARMALSLDR</sequence>
<evidence type="ECO:0000313" key="14">
    <source>
        <dbReference type="EMBL" id="KAA0156475.1"/>
    </source>
</evidence>
<dbReference type="Gene3D" id="3.30.200.20">
    <property type="entry name" value="Phosphorylase Kinase, domain 1"/>
    <property type="match status" value="1"/>
</dbReference>
<dbReference type="InterPro" id="IPR030491">
    <property type="entry name" value="TBP_CS"/>
</dbReference>